<dbReference type="AlphaFoldDB" id="A0A238FM65"/>
<dbReference type="EMBL" id="FMSP01000024">
    <property type="protein sequence ID" value="SCV74860.1"/>
    <property type="molecule type" value="Genomic_DNA"/>
</dbReference>
<dbReference type="Proteomes" id="UP000198372">
    <property type="component" value="Unassembled WGS sequence"/>
</dbReference>
<gene>
    <name evidence="2" type="ORF">BQ2448_7889</name>
</gene>
<proteinExistence type="predicted"/>
<feature type="transmembrane region" description="Helical" evidence="1">
    <location>
        <begin position="89"/>
        <end position="113"/>
    </location>
</feature>
<reference evidence="3" key="1">
    <citation type="submission" date="2016-09" db="EMBL/GenBank/DDBJ databases">
        <authorList>
            <person name="Jeantristanb JTB J.-T."/>
            <person name="Ricardo R."/>
        </authorList>
    </citation>
    <scope>NUCLEOTIDE SEQUENCE [LARGE SCALE GENOMIC DNA]</scope>
</reference>
<organism evidence="2 3">
    <name type="scientific">Microbotryum intermedium</name>
    <dbReference type="NCBI Taxonomy" id="269621"/>
    <lineage>
        <taxon>Eukaryota</taxon>
        <taxon>Fungi</taxon>
        <taxon>Dikarya</taxon>
        <taxon>Basidiomycota</taxon>
        <taxon>Pucciniomycotina</taxon>
        <taxon>Microbotryomycetes</taxon>
        <taxon>Microbotryales</taxon>
        <taxon>Microbotryaceae</taxon>
        <taxon>Microbotryum</taxon>
    </lineage>
</organism>
<feature type="transmembrane region" description="Helical" evidence="1">
    <location>
        <begin position="164"/>
        <end position="184"/>
    </location>
</feature>
<evidence type="ECO:0000313" key="3">
    <source>
        <dbReference type="Proteomes" id="UP000198372"/>
    </source>
</evidence>
<feature type="transmembrane region" description="Helical" evidence="1">
    <location>
        <begin position="133"/>
        <end position="152"/>
    </location>
</feature>
<keyword evidence="3" id="KW-1185">Reference proteome</keyword>
<dbReference type="OrthoDB" id="10381211at2759"/>
<name>A0A238FM65_9BASI</name>
<accession>A0A238FM65</accession>
<protein>
    <submittedName>
        <fullName evidence="2">BQ2448_7889 protein</fullName>
    </submittedName>
</protein>
<keyword evidence="1" id="KW-1133">Transmembrane helix</keyword>
<evidence type="ECO:0000313" key="2">
    <source>
        <dbReference type="EMBL" id="SCV74860.1"/>
    </source>
</evidence>
<evidence type="ECO:0000256" key="1">
    <source>
        <dbReference type="SAM" id="Phobius"/>
    </source>
</evidence>
<keyword evidence="1" id="KW-0472">Membrane</keyword>
<keyword evidence="1" id="KW-0812">Transmembrane</keyword>
<feature type="transmembrane region" description="Helical" evidence="1">
    <location>
        <begin position="32"/>
        <end position="52"/>
    </location>
</feature>
<sequence length="241" mass="26219">MSESFYIDDCHQPSVTAVEDASWHDSVRDEVLVLRESIIASLWNFGCFLYVLHRLSPDRQSTYLEMIAKLWDTSSPSHRELLMTRESRILLGLIWIPLMLGVSAGAKVLGLVAQRQSESLEAEVGMGKAKTCLIAMATTLCGVAADLTGYFASLGDPIAARMTVLFVTCSSPLTVALQTLFLLASSIPFDSIGAIYLSGSQAPLLPTSSITSDSLDEKDFDVSPHLLVIDVDSMEERLIGT</sequence>